<name>A0A1D2QMT4_9GAMM</name>
<reference evidence="1 2" key="1">
    <citation type="journal article" date="2016" name="Appl. Environ. Microbiol.">
        <title>Lack of Overt Genome Reduction in the Bryostatin-Producing Bryozoan Symbiont "Candidatus Endobugula sertula".</title>
        <authorList>
            <person name="Miller I.J."/>
            <person name="Vanee N."/>
            <person name="Fong S.S."/>
            <person name="Lim-Fong G.E."/>
            <person name="Kwan J.C."/>
        </authorList>
    </citation>
    <scope>NUCLEOTIDE SEQUENCE [LARGE SCALE GENOMIC DNA]</scope>
    <source>
        <strain evidence="1">AB1-4</strain>
    </source>
</reference>
<proteinExistence type="predicted"/>
<dbReference type="AlphaFoldDB" id="A0A1D2QMT4"/>
<protein>
    <submittedName>
        <fullName evidence="1">Uncharacterized protein</fullName>
    </submittedName>
</protein>
<dbReference type="Proteomes" id="UP000242502">
    <property type="component" value="Unassembled WGS sequence"/>
</dbReference>
<evidence type="ECO:0000313" key="1">
    <source>
        <dbReference type="EMBL" id="ODS22877.1"/>
    </source>
</evidence>
<accession>A0A1D2QMT4</accession>
<evidence type="ECO:0000313" key="2">
    <source>
        <dbReference type="Proteomes" id="UP000242502"/>
    </source>
</evidence>
<organism evidence="1 2">
    <name type="scientific">Candidatus Endobugula sertula</name>
    <name type="common">Bugula neritina bacterial symbiont</name>
    <dbReference type="NCBI Taxonomy" id="62101"/>
    <lineage>
        <taxon>Bacteria</taxon>
        <taxon>Pseudomonadati</taxon>
        <taxon>Pseudomonadota</taxon>
        <taxon>Gammaproteobacteria</taxon>
        <taxon>Cellvibrionales</taxon>
        <taxon>Cellvibrionaceae</taxon>
        <taxon>Candidatus Endobugula</taxon>
    </lineage>
</organism>
<dbReference type="EMBL" id="MDLC01000048">
    <property type="protein sequence ID" value="ODS22877.1"/>
    <property type="molecule type" value="Genomic_DNA"/>
</dbReference>
<sequence>MILSTPLHYNHGMAYNEHTYTLDGDSLETRISDCKTVREAWLNTEASLKFLDDGLWADRLGDRDNVEEAYKISTRSLKMATDAIKTKSKLP</sequence>
<comment type="caution">
    <text evidence="1">The sequence shown here is derived from an EMBL/GenBank/DDBJ whole genome shotgun (WGS) entry which is preliminary data.</text>
</comment>
<gene>
    <name evidence="1" type="ORF">AB835_11795</name>
</gene>